<dbReference type="Gene3D" id="3.20.20.370">
    <property type="entry name" value="Glycoside hydrolase/deacetylase"/>
    <property type="match status" value="1"/>
</dbReference>
<dbReference type="PANTHER" id="PTHR10587">
    <property type="entry name" value="GLYCOSYL TRANSFERASE-RELATED"/>
    <property type="match status" value="1"/>
</dbReference>
<evidence type="ECO:0000256" key="1">
    <source>
        <dbReference type="ARBA" id="ARBA00022723"/>
    </source>
</evidence>
<dbReference type="GeneID" id="78364493"/>
<comment type="caution">
    <text evidence="6">The sequence shown here is derived from an EMBL/GenBank/DDBJ whole genome shotgun (WGS) entry which is preliminary data.</text>
</comment>
<name>A0AAW8U0F8_9ENTE</name>
<keyword evidence="1" id="KW-0479">Metal-binding</keyword>
<dbReference type="EMBL" id="JARQBJ010000003">
    <property type="protein sequence ID" value="MDT2810585.1"/>
    <property type="molecule type" value="Genomic_DNA"/>
</dbReference>
<proteinExistence type="predicted"/>
<dbReference type="CDD" id="cd10917">
    <property type="entry name" value="CE4_NodB_like_6s_7s"/>
    <property type="match status" value="1"/>
</dbReference>
<evidence type="ECO:0000313" key="6">
    <source>
        <dbReference type="EMBL" id="MDT2810585.1"/>
    </source>
</evidence>
<dbReference type="SUPFAM" id="SSF88713">
    <property type="entry name" value="Glycoside hydrolase/deacetylase"/>
    <property type="match status" value="1"/>
</dbReference>
<keyword evidence="4" id="KW-1133">Transmembrane helix</keyword>
<dbReference type="InterPro" id="IPR050248">
    <property type="entry name" value="Polysacc_deacetylase_ArnD"/>
</dbReference>
<accession>A0AAW8U0F8</accession>
<keyword evidence="4" id="KW-0472">Membrane</keyword>
<dbReference type="Proteomes" id="UP001256711">
    <property type="component" value="Unassembled WGS sequence"/>
</dbReference>
<evidence type="ECO:0000256" key="3">
    <source>
        <dbReference type="SAM" id="MobiDB-lite"/>
    </source>
</evidence>
<dbReference type="GO" id="GO:0016020">
    <property type="term" value="C:membrane"/>
    <property type="evidence" value="ECO:0007669"/>
    <property type="project" value="TreeGrafter"/>
</dbReference>
<dbReference type="InterPro" id="IPR002509">
    <property type="entry name" value="NODB_dom"/>
</dbReference>
<dbReference type="PANTHER" id="PTHR10587:SF133">
    <property type="entry name" value="CHITIN DEACETYLASE 1-RELATED"/>
    <property type="match status" value="1"/>
</dbReference>
<evidence type="ECO:0000313" key="7">
    <source>
        <dbReference type="Proteomes" id="UP001256711"/>
    </source>
</evidence>
<dbReference type="RefSeq" id="WP_010755017.1">
    <property type="nucleotide sequence ID" value="NZ_JARQBJ010000003.1"/>
</dbReference>
<reference evidence="6" key="1">
    <citation type="submission" date="2023-03" db="EMBL/GenBank/DDBJ databases">
        <authorList>
            <person name="Shen W."/>
            <person name="Cai J."/>
        </authorList>
    </citation>
    <scope>NUCLEOTIDE SEQUENCE</scope>
    <source>
        <strain evidence="6">B226-2</strain>
    </source>
</reference>
<protein>
    <submittedName>
        <fullName evidence="6">Polysaccharide deacetylase family protein</fullName>
    </submittedName>
</protein>
<dbReference type="Pfam" id="PF01522">
    <property type="entry name" value="Polysacc_deac_1"/>
    <property type="match status" value="1"/>
</dbReference>
<feature type="region of interest" description="Disordered" evidence="3">
    <location>
        <begin position="1"/>
        <end position="23"/>
    </location>
</feature>
<keyword evidence="2" id="KW-0378">Hydrolase</keyword>
<dbReference type="GO" id="GO:0005975">
    <property type="term" value="P:carbohydrate metabolic process"/>
    <property type="evidence" value="ECO:0007669"/>
    <property type="project" value="InterPro"/>
</dbReference>
<evidence type="ECO:0000259" key="5">
    <source>
        <dbReference type="PROSITE" id="PS51677"/>
    </source>
</evidence>
<organism evidence="6 7">
    <name type="scientific">Enterococcus asini</name>
    <dbReference type="NCBI Taxonomy" id="57732"/>
    <lineage>
        <taxon>Bacteria</taxon>
        <taxon>Bacillati</taxon>
        <taxon>Bacillota</taxon>
        <taxon>Bacilli</taxon>
        <taxon>Lactobacillales</taxon>
        <taxon>Enterococcaceae</taxon>
        <taxon>Enterococcus</taxon>
    </lineage>
</organism>
<dbReference type="GO" id="GO:0016810">
    <property type="term" value="F:hydrolase activity, acting on carbon-nitrogen (but not peptide) bonds"/>
    <property type="evidence" value="ECO:0007669"/>
    <property type="project" value="InterPro"/>
</dbReference>
<dbReference type="AlphaFoldDB" id="A0AAW8U0F8"/>
<dbReference type="PROSITE" id="PS51677">
    <property type="entry name" value="NODB"/>
    <property type="match status" value="1"/>
</dbReference>
<dbReference type="GO" id="GO:0046872">
    <property type="term" value="F:metal ion binding"/>
    <property type="evidence" value="ECO:0007669"/>
    <property type="project" value="UniProtKB-KW"/>
</dbReference>
<evidence type="ECO:0000256" key="2">
    <source>
        <dbReference type="ARBA" id="ARBA00022801"/>
    </source>
</evidence>
<gene>
    <name evidence="6" type="ORF">P7H43_08805</name>
</gene>
<keyword evidence="4" id="KW-0812">Transmembrane</keyword>
<sequence length="493" mass="54887">MAENQVITRSSRHQKQNKQSPGNRYGKHIFTLISILVVLMVAGGAYFFYESKKQEAQAQDRFEHGATTLLSEIQEERNQSGIASQKSEKNSDQLKEVLYVPENPDGKLPFEDSKKTLEELMAKAKKKIKDGSKSVVVGKLDVKSVSDQLDVYTLVAENYQWNGKAGDFDGAKTVSGDAQYIFHKTGQPVSVNELIPEDADLLGIQQVIQQKILDQAKDKSAMIDKVLNMPRISRDSKIQYTPEKLTITLPDNETGVKEMTLEYKDIAPYINTALVDQATLKDDSVPALDPNKKYVALTFDDGPNPATTPKILDILKEKKATATFFLLGENVAANQDLVKRIVDEGNEVGSHSYSHPLLTTLSDEEVKAEVQKTDKAIFEACGILPQNLRAPYGAADQRVAKIAGKPLIHWSVDSQDWESKNADAINARLKSTLYEGSIVLMHDIHEATLQALPQVIDTMRAEGYEFVSVDTMLQQSQKPLYTYFGATDFRMIP</sequence>
<feature type="transmembrane region" description="Helical" evidence="4">
    <location>
        <begin position="29"/>
        <end position="49"/>
    </location>
</feature>
<evidence type="ECO:0000256" key="4">
    <source>
        <dbReference type="SAM" id="Phobius"/>
    </source>
</evidence>
<dbReference type="InterPro" id="IPR011330">
    <property type="entry name" value="Glyco_hydro/deAcase_b/a-brl"/>
</dbReference>
<feature type="domain" description="NodB homology" evidence="5">
    <location>
        <begin position="293"/>
        <end position="467"/>
    </location>
</feature>